<dbReference type="AlphaFoldDB" id="A0A940SVS0"/>
<evidence type="ECO:0000256" key="4">
    <source>
        <dbReference type="ARBA" id="ARBA00022503"/>
    </source>
</evidence>
<reference evidence="11" key="1">
    <citation type="submission" date="2020-12" db="EMBL/GenBank/DDBJ databases">
        <title>Vagococcus allomyrinae sp. nov. and Enterococcus lavae sp. nov., isolated from the larvae of Allomyrina dichotoma.</title>
        <authorList>
            <person name="Lee S.D."/>
        </authorList>
    </citation>
    <scope>NUCLEOTIDE SEQUENCE</scope>
    <source>
        <strain evidence="11">BWB3-3</strain>
    </source>
</reference>
<dbReference type="FunFam" id="3.40.1160.10:FF:000007">
    <property type="entry name" value="Carbamate kinase"/>
    <property type="match status" value="1"/>
</dbReference>
<evidence type="ECO:0000256" key="2">
    <source>
        <dbReference type="ARBA" id="ARBA00011066"/>
    </source>
</evidence>
<dbReference type="InterPro" id="IPR001048">
    <property type="entry name" value="Asp/Glu/Uridylate_kinase"/>
</dbReference>
<dbReference type="GO" id="GO:0005829">
    <property type="term" value="C:cytosol"/>
    <property type="evidence" value="ECO:0007669"/>
    <property type="project" value="TreeGrafter"/>
</dbReference>
<proteinExistence type="inferred from homology"/>
<evidence type="ECO:0000256" key="5">
    <source>
        <dbReference type="ARBA" id="ARBA00022679"/>
    </source>
</evidence>
<comment type="caution">
    <text evidence="11">The sequence shown here is derived from an EMBL/GenBank/DDBJ whole genome shotgun (WGS) entry which is preliminary data.</text>
</comment>
<evidence type="ECO:0000256" key="7">
    <source>
        <dbReference type="ARBA" id="ARBA00048467"/>
    </source>
</evidence>
<comment type="similarity">
    <text evidence="2 9">Belongs to the carbamate kinase family.</text>
</comment>
<dbReference type="SUPFAM" id="SSF53633">
    <property type="entry name" value="Carbamate kinase-like"/>
    <property type="match status" value="1"/>
</dbReference>
<feature type="domain" description="Aspartate/glutamate/uridylate kinase" evidence="10">
    <location>
        <begin position="5"/>
        <end position="286"/>
    </location>
</feature>
<protein>
    <recommendedName>
        <fullName evidence="3 8">Carbamate kinase</fullName>
    </recommendedName>
</protein>
<evidence type="ECO:0000256" key="1">
    <source>
        <dbReference type="ARBA" id="ARBA00005118"/>
    </source>
</evidence>
<keyword evidence="4" id="KW-0056">Arginine metabolism</keyword>
<dbReference type="InterPro" id="IPR036393">
    <property type="entry name" value="AceGlu_kinase-like_sf"/>
</dbReference>
<dbReference type="InterPro" id="IPR003964">
    <property type="entry name" value="Carb_kinase"/>
</dbReference>
<name>A0A940SVS0_9ENTE</name>
<evidence type="ECO:0000256" key="3">
    <source>
        <dbReference type="ARBA" id="ARBA00013070"/>
    </source>
</evidence>
<sequence>MKKEKVVVALGGNAILSTEATARAQQAALRETAEQLIAFVEKDVDLIISHGNGPQVGNLLLQQAAADSVKNPAMPLDTCVGMTQGSIGYWLQQALYNALEPLKSNKQVVTLITQVVVDQKDPSFQQPTKPIGPFYTEKEAQDIMATSSNLMVEDAGRGWRKVVPSPKPLAIVEAQTINQLVSQGTIVIAAGGGGIPVIKTKGGYRGCEAVIDKDLASEKLAELVEADTMIFLTGVNHVCLNFNTPAEIALGTVTVSQIKGYLNDGQFAAGSMLPKVEAAIAFVESHPAGKAIISSLANIHDVIRNGSGTIIVAD</sequence>
<evidence type="ECO:0000313" key="11">
    <source>
        <dbReference type="EMBL" id="MBP1042600.1"/>
    </source>
</evidence>
<gene>
    <name evidence="11" type="primary">arcC</name>
    <name evidence="11" type="ORF">I6N95_16410</name>
</gene>
<dbReference type="PANTHER" id="PTHR30409:SF1">
    <property type="entry name" value="CARBAMATE KINASE-RELATED"/>
    <property type="match status" value="1"/>
</dbReference>
<dbReference type="Gene3D" id="3.40.1160.10">
    <property type="entry name" value="Acetylglutamate kinase-like"/>
    <property type="match status" value="1"/>
</dbReference>
<dbReference type="CDD" id="cd04235">
    <property type="entry name" value="AAK_CK"/>
    <property type="match status" value="1"/>
</dbReference>
<keyword evidence="6 9" id="KW-0418">Kinase</keyword>
<keyword evidence="12" id="KW-1185">Reference proteome</keyword>
<dbReference type="GO" id="GO:0008804">
    <property type="term" value="F:carbamate kinase activity"/>
    <property type="evidence" value="ECO:0007669"/>
    <property type="project" value="UniProtKB-UniRule"/>
</dbReference>
<dbReference type="GO" id="GO:0019546">
    <property type="term" value="P:L-arginine deiminase pathway"/>
    <property type="evidence" value="ECO:0007669"/>
    <property type="project" value="TreeGrafter"/>
</dbReference>
<dbReference type="PRINTS" id="PR01469">
    <property type="entry name" value="CARBMTKINASE"/>
</dbReference>
<dbReference type="NCBIfam" id="NF009007">
    <property type="entry name" value="PRK12352.1"/>
    <property type="match status" value="1"/>
</dbReference>
<organism evidence="11 12">
    <name type="scientific">Vagococcus allomyrinae</name>
    <dbReference type="NCBI Taxonomy" id="2794353"/>
    <lineage>
        <taxon>Bacteria</taxon>
        <taxon>Bacillati</taxon>
        <taxon>Bacillota</taxon>
        <taxon>Bacilli</taxon>
        <taxon>Lactobacillales</taxon>
        <taxon>Enterococcaceae</taxon>
        <taxon>Vagococcus</taxon>
    </lineage>
</organism>
<dbReference type="NCBIfam" id="TIGR00746">
    <property type="entry name" value="arcC"/>
    <property type="match status" value="1"/>
</dbReference>
<comment type="pathway">
    <text evidence="1">Metabolic intermediate metabolism; carbamoyl phosphate degradation; CO(2) and NH(3) from carbamoyl phosphate: step 1/1.</text>
</comment>
<dbReference type="Pfam" id="PF00696">
    <property type="entry name" value="AA_kinase"/>
    <property type="match status" value="1"/>
</dbReference>
<dbReference type="PIRSF" id="PIRSF000723">
    <property type="entry name" value="Carbamate_kin"/>
    <property type="match status" value="1"/>
</dbReference>
<evidence type="ECO:0000256" key="9">
    <source>
        <dbReference type="PIRNR" id="PIRNR000723"/>
    </source>
</evidence>
<evidence type="ECO:0000256" key="6">
    <source>
        <dbReference type="ARBA" id="ARBA00022777"/>
    </source>
</evidence>
<evidence type="ECO:0000256" key="8">
    <source>
        <dbReference type="NCBIfam" id="TIGR00746"/>
    </source>
</evidence>
<keyword evidence="5 9" id="KW-0808">Transferase</keyword>
<dbReference type="PANTHER" id="PTHR30409">
    <property type="entry name" value="CARBAMATE KINASE"/>
    <property type="match status" value="1"/>
</dbReference>
<evidence type="ECO:0000313" key="12">
    <source>
        <dbReference type="Proteomes" id="UP000674938"/>
    </source>
</evidence>
<accession>A0A940SVS0</accession>
<comment type="catalytic activity">
    <reaction evidence="7">
        <text>hydrogencarbonate + NH4(+) + ATP = carbamoyl phosphate + ADP + H2O + H(+)</text>
        <dbReference type="Rhea" id="RHEA:10152"/>
        <dbReference type="ChEBI" id="CHEBI:15377"/>
        <dbReference type="ChEBI" id="CHEBI:15378"/>
        <dbReference type="ChEBI" id="CHEBI:17544"/>
        <dbReference type="ChEBI" id="CHEBI:28938"/>
        <dbReference type="ChEBI" id="CHEBI:30616"/>
        <dbReference type="ChEBI" id="CHEBI:58228"/>
        <dbReference type="ChEBI" id="CHEBI:456216"/>
        <dbReference type="EC" id="2.7.2.2"/>
    </reaction>
</comment>
<evidence type="ECO:0000259" key="10">
    <source>
        <dbReference type="Pfam" id="PF00696"/>
    </source>
</evidence>
<dbReference type="Proteomes" id="UP000674938">
    <property type="component" value="Unassembled WGS sequence"/>
</dbReference>
<dbReference type="RefSeq" id="WP_209529924.1">
    <property type="nucleotide sequence ID" value="NZ_JAEEGA010000011.1"/>
</dbReference>
<dbReference type="EMBL" id="JAEEGA010000011">
    <property type="protein sequence ID" value="MBP1042600.1"/>
    <property type="molecule type" value="Genomic_DNA"/>
</dbReference>